<organism evidence="2 3">
    <name type="scientific">Pseudolactococcus piscium MKFS47</name>
    <dbReference type="NCBI Taxonomy" id="297352"/>
    <lineage>
        <taxon>Bacteria</taxon>
        <taxon>Bacillati</taxon>
        <taxon>Bacillota</taxon>
        <taxon>Bacilli</taxon>
        <taxon>Lactobacillales</taxon>
        <taxon>Streptococcaceae</taxon>
        <taxon>Pseudolactococcus</taxon>
    </lineage>
</organism>
<feature type="domain" description="DUF559" evidence="1">
    <location>
        <begin position="22"/>
        <end position="81"/>
    </location>
</feature>
<proteinExistence type="predicted"/>
<dbReference type="HOGENOM" id="CLU_2316765_0_0_9"/>
<accession>A0A0D6E0B3</accession>
<gene>
    <name evidence="2" type="ORF">LACPI_1975</name>
</gene>
<name>A0A0D6E0B3_9LACT</name>
<protein>
    <submittedName>
        <fullName evidence="2">Putative nuclease</fullName>
    </submittedName>
</protein>
<dbReference type="KEGG" id="lpk:LACPI_1975"/>
<dbReference type="Proteomes" id="UP000033166">
    <property type="component" value="Chromosome I"/>
</dbReference>
<dbReference type="Gene3D" id="3.40.960.10">
    <property type="entry name" value="VSR Endonuclease"/>
    <property type="match status" value="1"/>
</dbReference>
<dbReference type="AlphaFoldDB" id="A0A0D6E0B3"/>
<sequence>MLYPYLEKQVAFGTGKGGYKEWGVKKFTVDFYNKKTNTIYEIDGASHFTEIGRLKDEYRDGLLHLLHGINTVRISNKEVEMMLLERIRKVGVENFEIDQ</sequence>
<evidence type="ECO:0000313" key="2">
    <source>
        <dbReference type="EMBL" id="CEN29175.1"/>
    </source>
</evidence>
<dbReference type="Pfam" id="PF04480">
    <property type="entry name" value="DUF559"/>
    <property type="match status" value="1"/>
</dbReference>
<evidence type="ECO:0000313" key="3">
    <source>
        <dbReference type="Proteomes" id="UP000033166"/>
    </source>
</evidence>
<dbReference type="RefSeq" id="WP_047916178.1">
    <property type="nucleotide sequence ID" value="NZ_LN774769.1"/>
</dbReference>
<dbReference type="InterPro" id="IPR007569">
    <property type="entry name" value="DUF559"/>
</dbReference>
<evidence type="ECO:0000259" key="1">
    <source>
        <dbReference type="Pfam" id="PF04480"/>
    </source>
</evidence>
<reference evidence="3" key="1">
    <citation type="submission" date="2015-01" db="EMBL/GenBank/DDBJ databases">
        <authorList>
            <person name="Andreevskaya M."/>
        </authorList>
    </citation>
    <scope>NUCLEOTIDE SEQUENCE [LARGE SCALE GENOMIC DNA]</scope>
    <source>
        <strain evidence="3">MKFS47</strain>
    </source>
</reference>
<dbReference type="EMBL" id="LN774769">
    <property type="protein sequence ID" value="CEN29175.1"/>
    <property type="molecule type" value="Genomic_DNA"/>
</dbReference>